<sequence>MHSRHRIYFDRRDSDILQLVNRVLRGRTNTDDAFADLTLHPHGIKELVDTPVARMAFAVVYLLHNLETSRAQSRDRLLGLRILYDEVLNSAHTTLRRNTARVLMQIMKGMVRAFGNEEQQLKLAHDFRAAAQGTPRIVRRLLRRYHLPEMPEEWNQLAFDDHVYDMNTKGRKSPTHLIMDAWIKGLRNLTIIYDNCVDLDVAREALSAAAIVGITLRIGLEFKVPFRNRFVSFLWIPRGFSSDEDFLNFLQSPKMAQLAAQGREVVAYIREQVLRELDVWNDTLRPGFAQLFDLSIPPISPDDFLNYVGRGHANRERLAEYIYNLLQPQLEERIEELSLRGTLSTEEQGRKNMFEHVCADTIFDEWLNSDIHEELPRIVLPDDLEHMPALMACPPRKLMEELQAVNAGYRMVLCTSSLTVQDVMELLWDCQGAISHLEIFSMRGWVDGNHRDIYEIGELQDALNFGQGPRLKQMIRQMIRDMQDVGDDERAAKFGDILCNVPTLWERYRHVPLKSRIGSGSANRSRSFGMGFVVTDTLPYRSARFLDESEHVDIPIHATVERHRIYREPEQHEHRGKPWSFLRTLPGCSNLGREDSESWKETVMRVSRHGNIVNLNGPITPSPVLEKRREQSSPGLHYLNSSVTNVLKVLLGFIPAFFSFLYTQDWWFLAWFGSFIWFGITGVRNVMQMVLAAKGLYRNSLMHWRDHVSVSRICDSLMYTGISVFLLEVLVRVLILEDLLDIDVSEQPLLVFAVINTVNGFYIFLHNVYRGFPRTAAVGNLFRAVLAIPVASLYHSLLWQILLWSGVADPGFYLIPSATVISKCASDTVAALIEGFADSRMNIRMRRLDYQSKLRSVFDSYTLLELMFPQEDALNCLARPGGLKGRGGPEAQKLERTFIVNALDMMYLWYYQPRAQEAFRQMVRTLTSADRTVLALSQLVLMREREVSQLMVDGLVGRNFARPLAFFLNKRKEYVKAVVHLCKPGTIRRMHTHKAVFGSEHARD</sequence>
<keyword evidence="1" id="KW-1133">Transmembrane helix</keyword>
<feature type="transmembrane region" description="Helical" evidence="1">
    <location>
        <begin position="668"/>
        <end position="697"/>
    </location>
</feature>
<feature type="transmembrane region" description="Helical" evidence="1">
    <location>
        <begin position="717"/>
        <end position="736"/>
    </location>
</feature>
<keyword evidence="1" id="KW-0812">Transmembrane</keyword>
<name>A0A9D1TP42_9BACT</name>
<evidence type="ECO:0000313" key="2">
    <source>
        <dbReference type="EMBL" id="HIW00288.1"/>
    </source>
</evidence>
<gene>
    <name evidence="2" type="ORF">H9894_03770</name>
</gene>
<organism evidence="2 3">
    <name type="scientific">Candidatus Desulfovibrio intestinipullorum</name>
    <dbReference type="NCBI Taxonomy" id="2838536"/>
    <lineage>
        <taxon>Bacteria</taxon>
        <taxon>Pseudomonadati</taxon>
        <taxon>Thermodesulfobacteriota</taxon>
        <taxon>Desulfovibrionia</taxon>
        <taxon>Desulfovibrionales</taxon>
        <taxon>Desulfovibrionaceae</taxon>
        <taxon>Desulfovibrio</taxon>
    </lineage>
</organism>
<comment type="caution">
    <text evidence="2">The sequence shown here is derived from an EMBL/GenBank/DDBJ whole genome shotgun (WGS) entry which is preliminary data.</text>
</comment>
<reference evidence="2" key="2">
    <citation type="submission" date="2021-04" db="EMBL/GenBank/DDBJ databases">
        <authorList>
            <person name="Gilroy R."/>
        </authorList>
    </citation>
    <scope>NUCLEOTIDE SEQUENCE</scope>
    <source>
        <strain evidence="2">ChiHecec2B26-446</strain>
    </source>
</reference>
<feature type="transmembrane region" description="Helical" evidence="1">
    <location>
        <begin position="748"/>
        <end position="769"/>
    </location>
</feature>
<evidence type="ECO:0000256" key="1">
    <source>
        <dbReference type="SAM" id="Phobius"/>
    </source>
</evidence>
<keyword evidence="1" id="KW-0472">Membrane</keyword>
<dbReference type="EMBL" id="DXHV01000041">
    <property type="protein sequence ID" value="HIW00288.1"/>
    <property type="molecule type" value="Genomic_DNA"/>
</dbReference>
<protein>
    <submittedName>
        <fullName evidence="2">Uncharacterized protein</fullName>
    </submittedName>
</protein>
<feature type="transmembrane region" description="Helical" evidence="1">
    <location>
        <begin position="781"/>
        <end position="802"/>
    </location>
</feature>
<proteinExistence type="predicted"/>
<evidence type="ECO:0000313" key="3">
    <source>
        <dbReference type="Proteomes" id="UP000886752"/>
    </source>
</evidence>
<accession>A0A9D1TP42</accession>
<dbReference type="AlphaFoldDB" id="A0A9D1TP42"/>
<reference evidence="2" key="1">
    <citation type="journal article" date="2021" name="PeerJ">
        <title>Extensive microbial diversity within the chicken gut microbiome revealed by metagenomics and culture.</title>
        <authorList>
            <person name="Gilroy R."/>
            <person name="Ravi A."/>
            <person name="Getino M."/>
            <person name="Pursley I."/>
            <person name="Horton D.L."/>
            <person name="Alikhan N.F."/>
            <person name="Baker D."/>
            <person name="Gharbi K."/>
            <person name="Hall N."/>
            <person name="Watson M."/>
            <person name="Adriaenssens E.M."/>
            <person name="Foster-Nyarko E."/>
            <person name="Jarju S."/>
            <person name="Secka A."/>
            <person name="Antonio M."/>
            <person name="Oren A."/>
            <person name="Chaudhuri R.R."/>
            <person name="La Ragione R."/>
            <person name="Hildebrand F."/>
            <person name="Pallen M.J."/>
        </authorList>
    </citation>
    <scope>NUCLEOTIDE SEQUENCE</scope>
    <source>
        <strain evidence="2">ChiHecec2B26-446</strain>
    </source>
</reference>
<dbReference type="Proteomes" id="UP000886752">
    <property type="component" value="Unassembled WGS sequence"/>
</dbReference>